<dbReference type="EMBL" id="JAUTXT010000007">
    <property type="protein sequence ID" value="KAK3677345.1"/>
    <property type="molecule type" value="Genomic_DNA"/>
</dbReference>
<evidence type="ECO:0000313" key="4">
    <source>
        <dbReference type="Proteomes" id="UP001274830"/>
    </source>
</evidence>
<dbReference type="InterPro" id="IPR010730">
    <property type="entry name" value="HET"/>
</dbReference>
<reference evidence="3" key="1">
    <citation type="submission" date="2023-07" db="EMBL/GenBank/DDBJ databases">
        <title>Black Yeasts Isolated from many extreme environments.</title>
        <authorList>
            <person name="Coleine C."/>
            <person name="Stajich J.E."/>
            <person name="Selbmann L."/>
        </authorList>
    </citation>
    <scope>NUCLEOTIDE SEQUENCE</scope>
    <source>
        <strain evidence="3">CCFEE 5485</strain>
    </source>
</reference>
<accession>A0AAE0WT93</accession>
<proteinExistence type="predicted"/>
<dbReference type="Pfam" id="PF06985">
    <property type="entry name" value="HET"/>
    <property type="match status" value="1"/>
</dbReference>
<evidence type="ECO:0000256" key="1">
    <source>
        <dbReference type="SAM" id="MobiDB-lite"/>
    </source>
</evidence>
<sequence>MLRLVPTGPFRTETFVTLSHCWGHNVQPILTTQNIEERCESGIPIDALPKTFQDAITVTEWFDVKWLWIDCLCIIQDSKEDWLREAKMMAPNYRQALFDISADAIEAGTSGLFQPRRAVDYLPLSFTATALDRTTRFTPCSVNQFAWIHDAPTFSRAWVHRERQLSRRILHFTDQQMIWECCATTGHGFASDMVPGEPLTSRPFGADNKQHVHGLQLAGSGGIGRDESELHDSWDDVCHNISQKRLTVLTDMPIVLSTLAEDFAALLHNGDQYLAGLWRWTMPRNLLWKTDHHRRLRQSPYIAPTWSWMSTACSTTFDARKLGRSDIVHDVAEFQSADLQYKNGNDAFGPLFRGVLTLRGYLRSLQFTFDLPSAGKQIDPCSLSVFDNDRWRTVGPRWDKRTGDLFELKLDKAHSRRQFDCSCIFISTKFWGSFESCWQEISALLLTRNEQDEWQRIGIITFKDFYSLQVSPEFRSRLWLVKHKQLKKHQNTFWEQHKAAKDNERADDELGEKSEPEVWVQEPDPADLYAFDSGLDTRYLNALEPQTIVLT</sequence>
<dbReference type="PANTHER" id="PTHR33112:SF10">
    <property type="entry name" value="TOL"/>
    <property type="match status" value="1"/>
</dbReference>
<protein>
    <recommendedName>
        <fullName evidence="2">Heterokaryon incompatibility domain-containing protein</fullName>
    </recommendedName>
</protein>
<organism evidence="3 4">
    <name type="scientific">Recurvomyces mirabilis</name>
    <dbReference type="NCBI Taxonomy" id="574656"/>
    <lineage>
        <taxon>Eukaryota</taxon>
        <taxon>Fungi</taxon>
        <taxon>Dikarya</taxon>
        <taxon>Ascomycota</taxon>
        <taxon>Pezizomycotina</taxon>
        <taxon>Dothideomycetes</taxon>
        <taxon>Dothideomycetidae</taxon>
        <taxon>Mycosphaerellales</taxon>
        <taxon>Teratosphaeriaceae</taxon>
        <taxon>Recurvomyces</taxon>
    </lineage>
</organism>
<keyword evidence="4" id="KW-1185">Reference proteome</keyword>
<dbReference type="Proteomes" id="UP001274830">
    <property type="component" value="Unassembled WGS sequence"/>
</dbReference>
<gene>
    <name evidence="3" type="ORF">LTR78_002883</name>
</gene>
<feature type="domain" description="Heterokaryon incompatibility" evidence="2">
    <location>
        <begin position="15"/>
        <end position="162"/>
    </location>
</feature>
<comment type="caution">
    <text evidence="3">The sequence shown here is derived from an EMBL/GenBank/DDBJ whole genome shotgun (WGS) entry which is preliminary data.</text>
</comment>
<feature type="region of interest" description="Disordered" evidence="1">
    <location>
        <begin position="498"/>
        <end position="517"/>
    </location>
</feature>
<name>A0AAE0WT93_9PEZI</name>
<evidence type="ECO:0000313" key="3">
    <source>
        <dbReference type="EMBL" id="KAK3677345.1"/>
    </source>
</evidence>
<dbReference type="AlphaFoldDB" id="A0AAE0WT93"/>
<dbReference type="PANTHER" id="PTHR33112">
    <property type="entry name" value="DOMAIN PROTEIN, PUTATIVE-RELATED"/>
    <property type="match status" value="1"/>
</dbReference>
<evidence type="ECO:0000259" key="2">
    <source>
        <dbReference type="Pfam" id="PF06985"/>
    </source>
</evidence>